<sequence>MGRIAVLGESARVLDFGLAGAVVVPADTPEAVRLAWATLPSEVLVVILTPMAARALGPVRNPLTVVMAERTSRP</sequence>
<dbReference type="EMBL" id="JAKRKC020000002">
    <property type="protein sequence ID" value="MCK2218960.1"/>
    <property type="molecule type" value="Genomic_DNA"/>
</dbReference>
<name>A0ABT0G2W3_9ACTN</name>
<protein>
    <submittedName>
        <fullName evidence="1">Uncharacterized protein</fullName>
    </submittedName>
</protein>
<gene>
    <name evidence="1" type="ORF">MF672_034965</name>
</gene>
<dbReference type="RefSeq" id="WP_242381214.1">
    <property type="nucleotide sequence ID" value="NZ_JAKRKC020000002.1"/>
</dbReference>
<organism evidence="1 2">
    <name type="scientific">Actinomadura luzonensis</name>
    <dbReference type="NCBI Taxonomy" id="2805427"/>
    <lineage>
        <taxon>Bacteria</taxon>
        <taxon>Bacillati</taxon>
        <taxon>Actinomycetota</taxon>
        <taxon>Actinomycetes</taxon>
        <taxon>Streptosporangiales</taxon>
        <taxon>Thermomonosporaceae</taxon>
        <taxon>Actinomadura</taxon>
    </lineage>
</organism>
<reference evidence="1 2" key="1">
    <citation type="submission" date="2022-04" db="EMBL/GenBank/DDBJ databases">
        <title>Genome draft of Actinomadura sp. ATCC 31491.</title>
        <authorList>
            <person name="Shi X."/>
            <person name="Du Y."/>
        </authorList>
    </citation>
    <scope>NUCLEOTIDE SEQUENCE [LARGE SCALE GENOMIC DNA]</scope>
    <source>
        <strain evidence="1 2">ATCC 31491</strain>
    </source>
</reference>
<comment type="caution">
    <text evidence="1">The sequence shown here is derived from an EMBL/GenBank/DDBJ whole genome shotgun (WGS) entry which is preliminary data.</text>
</comment>
<evidence type="ECO:0000313" key="2">
    <source>
        <dbReference type="Proteomes" id="UP001317259"/>
    </source>
</evidence>
<proteinExistence type="predicted"/>
<dbReference type="Proteomes" id="UP001317259">
    <property type="component" value="Unassembled WGS sequence"/>
</dbReference>
<keyword evidence="2" id="KW-1185">Reference proteome</keyword>
<evidence type="ECO:0000313" key="1">
    <source>
        <dbReference type="EMBL" id="MCK2218960.1"/>
    </source>
</evidence>
<accession>A0ABT0G2W3</accession>